<protein>
    <submittedName>
        <fullName evidence="1">Uncharacterized protein</fullName>
    </submittedName>
</protein>
<proteinExistence type="predicted"/>
<name>A0A0V1MA48_9BILA</name>
<dbReference type="EMBL" id="JYDO01000159">
    <property type="protein sequence ID" value="KRZ68633.1"/>
    <property type="molecule type" value="Genomic_DNA"/>
</dbReference>
<organism evidence="1 2">
    <name type="scientific">Trichinella papuae</name>
    <dbReference type="NCBI Taxonomy" id="268474"/>
    <lineage>
        <taxon>Eukaryota</taxon>
        <taxon>Metazoa</taxon>
        <taxon>Ecdysozoa</taxon>
        <taxon>Nematoda</taxon>
        <taxon>Enoplea</taxon>
        <taxon>Dorylaimia</taxon>
        <taxon>Trichinellida</taxon>
        <taxon>Trichinellidae</taxon>
        <taxon>Trichinella</taxon>
    </lineage>
</organism>
<dbReference type="OrthoDB" id="10267816at2759"/>
<evidence type="ECO:0000313" key="2">
    <source>
        <dbReference type="Proteomes" id="UP000054843"/>
    </source>
</evidence>
<sequence>MLDICKIIQETAFGDFFWLLSSFSASDSLATCVGTTKSSFEISIVSALPSGDPGVEPLMRNEFDDDPFPLIILKSLSYPFILNTQYDTAFTKEELNYIDRSKTALEVS</sequence>
<keyword evidence="2" id="KW-1185">Reference proteome</keyword>
<accession>A0A0V1MA48</accession>
<comment type="caution">
    <text evidence="1">The sequence shown here is derived from an EMBL/GenBank/DDBJ whole genome shotgun (WGS) entry which is preliminary data.</text>
</comment>
<reference evidence="1 2" key="1">
    <citation type="submission" date="2015-01" db="EMBL/GenBank/DDBJ databases">
        <title>Evolution of Trichinella species and genotypes.</title>
        <authorList>
            <person name="Korhonen P.K."/>
            <person name="Edoardo P."/>
            <person name="Giuseppe L.R."/>
            <person name="Gasser R.B."/>
        </authorList>
    </citation>
    <scope>NUCLEOTIDE SEQUENCE [LARGE SCALE GENOMIC DNA]</scope>
    <source>
        <strain evidence="1">ISS1980</strain>
    </source>
</reference>
<dbReference type="Proteomes" id="UP000054843">
    <property type="component" value="Unassembled WGS sequence"/>
</dbReference>
<dbReference type="AlphaFoldDB" id="A0A0V1MA48"/>
<gene>
    <name evidence="1" type="ORF">T10_7939</name>
</gene>
<evidence type="ECO:0000313" key="1">
    <source>
        <dbReference type="EMBL" id="KRZ68633.1"/>
    </source>
</evidence>